<dbReference type="NCBIfam" id="TIGR03105">
    <property type="entry name" value="gln_synth_III"/>
    <property type="match status" value="1"/>
</dbReference>
<comment type="similarity">
    <text evidence="8 9">Belongs to the glutamine synthetase family.</text>
</comment>
<dbReference type="PANTHER" id="PTHR43785:SF12">
    <property type="entry name" value="TYPE-1 GLUTAMINE SYNTHETASE 2"/>
    <property type="match status" value="1"/>
</dbReference>
<dbReference type="Gene3D" id="3.30.590.10">
    <property type="entry name" value="Glutamine synthetase/guanido kinase, catalytic domain"/>
    <property type="match status" value="1"/>
</dbReference>
<proteinExistence type="inferred from homology"/>
<accession>A0ABU0LAE5</accession>
<dbReference type="InterPro" id="IPR014746">
    <property type="entry name" value="Gln_synth/guanido_kin_cat_dom"/>
</dbReference>
<feature type="domain" description="GS beta-grasp" evidence="10">
    <location>
        <begin position="32"/>
        <end position="114"/>
    </location>
</feature>
<dbReference type="EMBL" id="JAUSVY010000002">
    <property type="protein sequence ID" value="MDQ0504110.1"/>
    <property type="molecule type" value="Genomic_DNA"/>
</dbReference>
<evidence type="ECO:0000256" key="2">
    <source>
        <dbReference type="ARBA" id="ARBA00003117"/>
    </source>
</evidence>
<dbReference type="InterPro" id="IPR027303">
    <property type="entry name" value="Gln_synth_gly_rich_site"/>
</dbReference>
<dbReference type="GO" id="GO:0004356">
    <property type="term" value="F:glutamine synthetase activity"/>
    <property type="evidence" value="ECO:0007669"/>
    <property type="project" value="UniProtKB-EC"/>
</dbReference>
<dbReference type="PANTHER" id="PTHR43785">
    <property type="entry name" value="GAMMA-GLUTAMYLPUTRESCINE SYNTHETASE"/>
    <property type="match status" value="1"/>
</dbReference>
<comment type="function">
    <text evidence="2">Catalyzes the ATP-dependent biosynthesis of glutamine from glutamate and ammonia.</text>
</comment>
<dbReference type="InterPro" id="IPR008147">
    <property type="entry name" value="Gln_synt_N"/>
</dbReference>
<evidence type="ECO:0000313" key="13">
    <source>
        <dbReference type="Proteomes" id="UP001241747"/>
    </source>
</evidence>
<dbReference type="RefSeq" id="WP_237345226.1">
    <property type="nucleotide sequence ID" value="NZ_JABWGX010000008.1"/>
</dbReference>
<reference evidence="12 13" key="1">
    <citation type="submission" date="2023-07" db="EMBL/GenBank/DDBJ databases">
        <title>Genomic Encyclopedia of Type Strains, Phase IV (KMG-IV): sequencing the most valuable type-strain genomes for metagenomic binning, comparative biology and taxonomic classification.</title>
        <authorList>
            <person name="Goeker M."/>
        </authorList>
    </citation>
    <scope>NUCLEOTIDE SEQUENCE [LARGE SCALE GENOMIC DNA]</scope>
    <source>
        <strain evidence="12 13">DSM 3770</strain>
    </source>
</reference>
<evidence type="ECO:0000256" key="3">
    <source>
        <dbReference type="ARBA" id="ARBA00022598"/>
    </source>
</evidence>
<evidence type="ECO:0000313" key="12">
    <source>
        <dbReference type="EMBL" id="MDQ0504110.1"/>
    </source>
</evidence>
<dbReference type="Proteomes" id="UP001241747">
    <property type="component" value="Unassembled WGS sequence"/>
</dbReference>
<dbReference type="SUPFAM" id="SSF55931">
    <property type="entry name" value="Glutamine synthetase/guanido kinase"/>
    <property type="match status" value="1"/>
</dbReference>
<dbReference type="EC" id="6.3.1.2" evidence="12"/>
<evidence type="ECO:0000256" key="7">
    <source>
        <dbReference type="ARBA" id="ARBA00023231"/>
    </source>
</evidence>
<dbReference type="InterPro" id="IPR008146">
    <property type="entry name" value="Gln_synth_cat_dom"/>
</dbReference>
<keyword evidence="7" id="KW-0535">Nitrogen fixation</keyword>
<dbReference type="Gene3D" id="3.10.20.70">
    <property type="entry name" value="Glutamine synthetase, N-terminal domain"/>
    <property type="match status" value="1"/>
</dbReference>
<dbReference type="PROSITE" id="PS00181">
    <property type="entry name" value="GLNA_ATP"/>
    <property type="match status" value="1"/>
</dbReference>
<organism evidence="12 13">
    <name type="scientific">Xanthobacter agilis</name>
    <dbReference type="NCBI Taxonomy" id="47492"/>
    <lineage>
        <taxon>Bacteria</taxon>
        <taxon>Pseudomonadati</taxon>
        <taxon>Pseudomonadota</taxon>
        <taxon>Alphaproteobacteria</taxon>
        <taxon>Hyphomicrobiales</taxon>
        <taxon>Xanthobacteraceae</taxon>
        <taxon>Xanthobacter</taxon>
    </lineage>
</organism>
<evidence type="ECO:0000256" key="1">
    <source>
        <dbReference type="ARBA" id="ARBA00001946"/>
    </source>
</evidence>
<dbReference type="Pfam" id="PF00120">
    <property type="entry name" value="Gln-synt_C"/>
    <property type="match status" value="1"/>
</dbReference>
<dbReference type="SMART" id="SM01230">
    <property type="entry name" value="Gln-synt_C"/>
    <property type="match status" value="1"/>
</dbReference>
<gene>
    <name evidence="12" type="ORF">QOZ94_000884</name>
</gene>
<keyword evidence="6" id="KW-0460">Magnesium</keyword>
<keyword evidence="13" id="KW-1185">Reference proteome</keyword>
<evidence type="ECO:0000256" key="5">
    <source>
        <dbReference type="ARBA" id="ARBA00022840"/>
    </source>
</evidence>
<evidence type="ECO:0000256" key="9">
    <source>
        <dbReference type="RuleBase" id="RU000384"/>
    </source>
</evidence>
<keyword evidence="5" id="KW-0067">ATP-binding</keyword>
<dbReference type="InterPro" id="IPR017536">
    <property type="entry name" value="Glutamine_synthetase_typeIII"/>
</dbReference>
<comment type="caution">
    <text evidence="12">The sequence shown here is derived from an EMBL/GenBank/DDBJ whole genome shotgun (WGS) entry which is preliminary data.</text>
</comment>
<evidence type="ECO:0000256" key="4">
    <source>
        <dbReference type="ARBA" id="ARBA00022741"/>
    </source>
</evidence>
<comment type="cofactor">
    <cofactor evidence="1">
        <name>Mg(2+)</name>
        <dbReference type="ChEBI" id="CHEBI:18420"/>
    </cofactor>
</comment>
<dbReference type="PROSITE" id="PS51987">
    <property type="entry name" value="GS_CATALYTIC"/>
    <property type="match status" value="1"/>
</dbReference>
<evidence type="ECO:0000256" key="8">
    <source>
        <dbReference type="PROSITE-ProRule" id="PRU01330"/>
    </source>
</evidence>
<protein>
    <submittedName>
        <fullName evidence="12">Glutamine synthetase</fullName>
        <ecNumber evidence="12">6.3.1.2</ecNumber>
    </submittedName>
</protein>
<keyword evidence="3 12" id="KW-0436">Ligase</keyword>
<dbReference type="InterPro" id="IPR036651">
    <property type="entry name" value="Gln_synt_N_sf"/>
</dbReference>
<evidence type="ECO:0000256" key="6">
    <source>
        <dbReference type="ARBA" id="ARBA00022842"/>
    </source>
</evidence>
<evidence type="ECO:0000259" key="11">
    <source>
        <dbReference type="PROSITE" id="PS51987"/>
    </source>
</evidence>
<sequence>MRRIADIARAAEGHSSVAAEAAADLTKAAKERGIKYFLISYVDLFGGLRAKLVPASAIAEMQRNGAGFAGFATWLDMSPSDPDLFAVPDPSSLIQLPWKEEIGWLASDLVMGGKEVAQAPRTVLKKQLADAADLGYTIKTGVECEYFLISADGKSISDDADTADKPCYDQSALMRRYDVIKDICDAMLKLGWGAYQNDHEDANGQFEMNWNYDHALLTADRHVFFKYMVKSIAEMHGLRATFMPKPFINLTGSGCHAHVSLWNKGKNAFADAKDELGMSKLAYQFIGGLIHNADALCAITNPTVNSYKRINAPRTISGATWAPNTVTYTGNNRTHMIRIPDAGRLEFRLADGAANPYLLQAGLAAAGLDGIVNERDPGKRLDINMYTDGHKVKGAKKLPLNMLDAMRALEKSKVLGDRLGDAFVSGYLKLKQQEWNDFSRHLTQWERDRTLDI</sequence>
<dbReference type="PROSITE" id="PS51986">
    <property type="entry name" value="GS_BETA_GRASP"/>
    <property type="match status" value="1"/>
</dbReference>
<keyword evidence="4" id="KW-0547">Nucleotide-binding</keyword>
<evidence type="ECO:0000259" key="10">
    <source>
        <dbReference type="PROSITE" id="PS51986"/>
    </source>
</evidence>
<name>A0ABU0LAE5_XANAG</name>
<feature type="domain" description="GS catalytic" evidence="11">
    <location>
        <begin position="120"/>
        <end position="453"/>
    </location>
</feature>
<dbReference type="SUPFAM" id="SSF54368">
    <property type="entry name" value="Glutamine synthetase, N-terminal domain"/>
    <property type="match status" value="1"/>
</dbReference>